<keyword evidence="3" id="KW-0274">FAD</keyword>
<dbReference type="InterPro" id="IPR006094">
    <property type="entry name" value="Oxid_FAD_bind_N"/>
</dbReference>
<dbReference type="EMBL" id="JAQQWI010000018">
    <property type="protein sequence ID" value="KAK8001107.1"/>
    <property type="molecule type" value="Genomic_DNA"/>
</dbReference>
<name>A0ABR1R5N7_9PEZI</name>
<dbReference type="Pfam" id="PF01565">
    <property type="entry name" value="FAD_binding_4"/>
    <property type="match status" value="1"/>
</dbReference>
<gene>
    <name evidence="7" type="ORF">PG991_013329</name>
</gene>
<evidence type="ECO:0000313" key="8">
    <source>
        <dbReference type="Proteomes" id="UP001396898"/>
    </source>
</evidence>
<dbReference type="PANTHER" id="PTHR42973">
    <property type="entry name" value="BINDING OXIDOREDUCTASE, PUTATIVE (AFU_ORTHOLOGUE AFUA_1G17690)-RELATED"/>
    <property type="match status" value="1"/>
</dbReference>
<dbReference type="PANTHER" id="PTHR42973:SF53">
    <property type="entry name" value="FAD-BINDING PCMH-TYPE DOMAIN-CONTAINING PROTEIN-RELATED"/>
    <property type="match status" value="1"/>
</dbReference>
<organism evidence="7 8">
    <name type="scientific">Apiospora marii</name>
    <dbReference type="NCBI Taxonomy" id="335849"/>
    <lineage>
        <taxon>Eukaryota</taxon>
        <taxon>Fungi</taxon>
        <taxon>Dikarya</taxon>
        <taxon>Ascomycota</taxon>
        <taxon>Pezizomycotina</taxon>
        <taxon>Sordariomycetes</taxon>
        <taxon>Xylariomycetidae</taxon>
        <taxon>Amphisphaeriales</taxon>
        <taxon>Apiosporaceae</taxon>
        <taxon>Apiospora</taxon>
    </lineage>
</organism>
<dbReference type="Gene3D" id="3.30.465.10">
    <property type="match status" value="1"/>
</dbReference>
<feature type="chain" id="PRO_5047286883" description="FAD-binding PCMH-type domain-containing protein" evidence="5">
    <location>
        <begin position="23"/>
        <end position="535"/>
    </location>
</feature>
<evidence type="ECO:0000259" key="6">
    <source>
        <dbReference type="PROSITE" id="PS51387"/>
    </source>
</evidence>
<dbReference type="InterPro" id="IPR036318">
    <property type="entry name" value="FAD-bd_PCMH-like_sf"/>
</dbReference>
<evidence type="ECO:0000256" key="2">
    <source>
        <dbReference type="ARBA" id="ARBA00022630"/>
    </source>
</evidence>
<evidence type="ECO:0000256" key="5">
    <source>
        <dbReference type="SAM" id="SignalP"/>
    </source>
</evidence>
<keyword evidence="5" id="KW-0732">Signal</keyword>
<dbReference type="InterPro" id="IPR050416">
    <property type="entry name" value="FAD-linked_Oxidoreductase"/>
</dbReference>
<keyword evidence="4" id="KW-0560">Oxidoreductase</keyword>
<evidence type="ECO:0000256" key="1">
    <source>
        <dbReference type="ARBA" id="ARBA00005466"/>
    </source>
</evidence>
<dbReference type="PROSITE" id="PS51387">
    <property type="entry name" value="FAD_PCMH"/>
    <property type="match status" value="1"/>
</dbReference>
<dbReference type="InterPro" id="IPR016169">
    <property type="entry name" value="FAD-bd_PCMH_sub2"/>
</dbReference>
<dbReference type="SUPFAM" id="SSF56176">
    <property type="entry name" value="FAD-binding/transporter-associated domain-like"/>
    <property type="match status" value="1"/>
</dbReference>
<evidence type="ECO:0000256" key="3">
    <source>
        <dbReference type="ARBA" id="ARBA00022827"/>
    </source>
</evidence>
<feature type="signal peptide" evidence="5">
    <location>
        <begin position="1"/>
        <end position="22"/>
    </location>
</feature>
<proteinExistence type="inferred from homology"/>
<keyword evidence="2" id="KW-0285">Flavoprotein</keyword>
<sequence>MKFSQAASAAALAAALATPASGLPNCAGDCVSPPASSHLFAANALLLLPTCPADPLDQCAALQKAGLTHVLTPGSEAYKERTLTYWSITSQLAPWCIVQPTTPEEVALAATTLVQQTSCEFAVRSGGHFIWPANNIQDGVTIDLGLMDGTVYDADNKVARISPGSRWGGVYGALEPHGMTVPGGRASTVGVAGFLNGGGNSFYSARKGFACDNVVNFEVVLANGTIVNANASENSDLYQAMKGGQSNFGIVTRFDMQAFESPPLWGGVVQWNKTATPEAIDAHVAWVDSHNANTDDSAIIFWTYQPALKDTVIITSLVDTVGHAAPPAFDKFLGMAAGGHNLSSTLRTATHKELTDELEQPAGYRDIWWTGTIKNDRRVYEKVLSLHDELCASMAAQSPDGDFITQAMFQSIPTVFSQHSKERGGNVLGLDRESDNVIMLLFTLAVNGEAQERVAREQMRKWGDGTMEFARSVGANVEWQYINYAYDYQDPLGSYGEANVAKIAEAAAKYDPAGVFQMRSPRGFKISNRSGYSWR</sequence>
<reference evidence="7 8" key="1">
    <citation type="submission" date="2023-01" db="EMBL/GenBank/DDBJ databases">
        <title>Analysis of 21 Apiospora genomes using comparative genomics revels a genus with tremendous synthesis potential of carbohydrate active enzymes and secondary metabolites.</title>
        <authorList>
            <person name="Sorensen T."/>
        </authorList>
    </citation>
    <scope>NUCLEOTIDE SEQUENCE [LARGE SCALE GENOMIC DNA]</scope>
    <source>
        <strain evidence="7 8">CBS 20057</strain>
    </source>
</reference>
<dbReference type="InterPro" id="IPR016166">
    <property type="entry name" value="FAD-bd_PCMH"/>
</dbReference>
<evidence type="ECO:0000256" key="4">
    <source>
        <dbReference type="ARBA" id="ARBA00023002"/>
    </source>
</evidence>
<protein>
    <recommendedName>
        <fullName evidence="6">FAD-binding PCMH-type domain-containing protein</fullName>
    </recommendedName>
</protein>
<comment type="similarity">
    <text evidence="1">Belongs to the oxygen-dependent FAD-linked oxidoreductase family.</text>
</comment>
<comment type="caution">
    <text evidence="7">The sequence shown here is derived from an EMBL/GenBank/DDBJ whole genome shotgun (WGS) entry which is preliminary data.</text>
</comment>
<keyword evidence="8" id="KW-1185">Reference proteome</keyword>
<evidence type="ECO:0000313" key="7">
    <source>
        <dbReference type="EMBL" id="KAK8001107.1"/>
    </source>
</evidence>
<accession>A0ABR1R5N7</accession>
<feature type="domain" description="FAD-binding PCMH-type" evidence="6">
    <location>
        <begin position="90"/>
        <end position="261"/>
    </location>
</feature>
<dbReference type="Proteomes" id="UP001396898">
    <property type="component" value="Unassembled WGS sequence"/>
</dbReference>